<dbReference type="AlphaFoldDB" id="A0AAP4BYX5"/>
<feature type="region of interest" description="Disordered" evidence="1">
    <location>
        <begin position="210"/>
        <end position="408"/>
    </location>
</feature>
<protein>
    <submittedName>
        <fullName evidence="2">Uncharacterized protein</fullName>
    </submittedName>
</protein>
<dbReference type="Proteomes" id="UP001230317">
    <property type="component" value="Unassembled WGS sequence"/>
</dbReference>
<name>A0AAP4BYX5_9CORY</name>
<reference evidence="2" key="1">
    <citation type="submission" date="2023-05" db="EMBL/GenBank/DDBJ databases">
        <title>Metabolic capabilities are highly conserved among human nasal-associated Corynebacterium species in pangenomic analyses.</title>
        <authorList>
            <person name="Tran T.H."/>
            <person name="Roberts A.Q."/>
            <person name="Escapa I.F."/>
            <person name="Gao W."/>
            <person name="Conlan S."/>
            <person name="Kong H."/>
            <person name="Segre J.A."/>
            <person name="Kelly M.S."/>
            <person name="Lemon K.P."/>
        </authorList>
    </citation>
    <scope>NUCLEOTIDE SEQUENCE</scope>
    <source>
        <strain evidence="2">KPL2618</strain>
    </source>
</reference>
<sequence length="516" mass="54447">MSTLTKSLLGDYSAAISQFQLACLGNYSGPSMPLGLLSELISAVDGIAPQNILRHTISAVGGNLPHSGGKGLADFLRTDDSDVANGTLREHLTGIQKDFDIHRDEGKQLTDSAKQCSGAISDVVDTSDTALTELISAVIPLLNILSMVATRHPLAKFIIPIVSTIGAKIIDDTNDSIASTCRDRDDAIESCYDEFESRCECVCERPLPEECPEPAEAEEDSCPPPVEKCPDTPAPTRPMPDGGGDTTSNPPQPAQPTQPASTAECPPKPEPMPEPTPEPRPDPKPDPKPAPQPQPAPEPKPAPEPQPEPKPGPAPKPAPEPAPEQHPSGCQCQQCRGFVNEPPRQNESTTTPAHADPNLEPEPKPQDCPPEQQEQPAPQPEQDPVPEPVPEDSECEKEPTTPAAVEDDAACDIESSCSGSLGIVGAGIALVGVGLIIEGAAECLENIADADCPEPEPEPAPEPEPEPAQEPEPEPCPEPEPEPEPEPCPEPEPQPEPAPAPSSDEPSVTARKAGQW</sequence>
<feature type="compositionally biased region" description="Acidic residues" evidence="1">
    <location>
        <begin position="210"/>
        <end position="221"/>
    </location>
</feature>
<dbReference type="EMBL" id="JASNVU010000013">
    <property type="protein sequence ID" value="MDK4335731.1"/>
    <property type="molecule type" value="Genomic_DNA"/>
</dbReference>
<feature type="compositionally biased region" description="Pro residues" evidence="1">
    <location>
        <begin position="377"/>
        <end position="388"/>
    </location>
</feature>
<feature type="compositionally biased region" description="Pro residues" evidence="1">
    <location>
        <begin position="222"/>
        <end position="238"/>
    </location>
</feature>
<feature type="compositionally biased region" description="Pro residues" evidence="1">
    <location>
        <begin position="288"/>
        <end position="324"/>
    </location>
</feature>
<feature type="compositionally biased region" description="Pro residues" evidence="1">
    <location>
        <begin position="490"/>
        <end position="500"/>
    </location>
</feature>
<feature type="compositionally biased region" description="Basic and acidic residues" evidence="1">
    <location>
        <begin position="277"/>
        <end position="287"/>
    </location>
</feature>
<evidence type="ECO:0000313" key="3">
    <source>
        <dbReference type="Proteomes" id="UP001230317"/>
    </source>
</evidence>
<feature type="compositionally biased region" description="Pro residues" evidence="1">
    <location>
        <begin position="266"/>
        <end position="276"/>
    </location>
</feature>
<evidence type="ECO:0000313" key="2">
    <source>
        <dbReference type="EMBL" id="MDK4335731.1"/>
    </source>
</evidence>
<feature type="compositionally biased region" description="Polar residues" evidence="1">
    <location>
        <begin position="343"/>
        <end position="352"/>
    </location>
</feature>
<feature type="region of interest" description="Disordered" evidence="1">
    <location>
        <begin position="448"/>
        <end position="516"/>
    </location>
</feature>
<feature type="compositionally biased region" description="Acidic residues" evidence="1">
    <location>
        <begin position="451"/>
        <end position="489"/>
    </location>
</feature>
<proteinExistence type="predicted"/>
<organism evidence="2 3">
    <name type="scientific">Corynebacterium accolens</name>
    <dbReference type="NCBI Taxonomy" id="38284"/>
    <lineage>
        <taxon>Bacteria</taxon>
        <taxon>Bacillati</taxon>
        <taxon>Actinomycetota</taxon>
        <taxon>Actinomycetes</taxon>
        <taxon>Mycobacteriales</taxon>
        <taxon>Corynebacteriaceae</taxon>
        <taxon>Corynebacterium</taxon>
    </lineage>
</organism>
<accession>A0AAP4BYX5</accession>
<comment type="caution">
    <text evidence="2">The sequence shown here is derived from an EMBL/GenBank/DDBJ whole genome shotgun (WGS) entry which is preliminary data.</text>
</comment>
<gene>
    <name evidence="2" type="ORF">QPX58_09955</name>
</gene>
<evidence type="ECO:0000256" key="1">
    <source>
        <dbReference type="SAM" id="MobiDB-lite"/>
    </source>
</evidence>
<dbReference type="RefSeq" id="WP_284642565.1">
    <property type="nucleotide sequence ID" value="NZ_JASNVU010000013.1"/>
</dbReference>